<dbReference type="Gene3D" id="3.40.50.1000">
    <property type="entry name" value="HAD superfamily/HAD-like"/>
    <property type="match status" value="1"/>
</dbReference>
<dbReference type="EMBL" id="QVXO01000036">
    <property type="protein sequence ID" value="RPJ89756.1"/>
    <property type="molecule type" value="Genomic_DNA"/>
</dbReference>
<dbReference type="InterPro" id="IPR023214">
    <property type="entry name" value="HAD_sf"/>
</dbReference>
<accession>A0A424W8Y5</accession>
<dbReference type="Proteomes" id="UP000285324">
    <property type="component" value="Unassembled WGS sequence"/>
</dbReference>
<reference evidence="1 2" key="1">
    <citation type="submission" date="2018-08" db="EMBL/GenBank/DDBJ databases">
        <title>Achromobacter xylosoxidans Genome sequencing and assembly.</title>
        <authorList>
            <person name="Wang R."/>
            <person name="Rensing C."/>
            <person name="Li Y."/>
        </authorList>
    </citation>
    <scope>NUCLEOTIDE SEQUENCE [LARGE SCALE GENOMIC DNA]</scope>
    <source>
        <strain evidence="1 2">GD003A</strain>
    </source>
</reference>
<organism evidence="1 2">
    <name type="scientific">Alcaligenes xylosoxydans xylosoxydans</name>
    <name type="common">Achromobacter xylosoxidans</name>
    <dbReference type="NCBI Taxonomy" id="85698"/>
    <lineage>
        <taxon>Bacteria</taxon>
        <taxon>Pseudomonadati</taxon>
        <taxon>Pseudomonadota</taxon>
        <taxon>Betaproteobacteria</taxon>
        <taxon>Burkholderiales</taxon>
        <taxon>Alcaligenaceae</taxon>
        <taxon>Achromobacter</taxon>
    </lineage>
</organism>
<sequence length="132" mass="15234">MIRSEKVLVFDVDGTLCEIRRPEQSYADVEPIWSVVDKLKEYSRAGFYIVLNSSRNMRTYQGNAGLLNANTLPVLVDWLKKHDIPFNEVHLGKPWPGTDGFYVDDRTIRPDEFCRLNYEEILALLGVEKGKE</sequence>
<protein>
    <submittedName>
        <fullName evidence="1">Capsular biosynthesis protein</fullName>
    </submittedName>
</protein>
<comment type="caution">
    <text evidence="1">The sequence shown here is derived from an EMBL/GenBank/DDBJ whole genome shotgun (WGS) entry which is preliminary data.</text>
</comment>
<name>A0A424W8Y5_ALCXX</name>
<dbReference type="OrthoDB" id="5509517at2"/>
<dbReference type="AlphaFoldDB" id="A0A424W8Y5"/>
<evidence type="ECO:0000313" key="1">
    <source>
        <dbReference type="EMBL" id="RPJ89756.1"/>
    </source>
</evidence>
<proteinExistence type="predicted"/>
<evidence type="ECO:0000313" key="2">
    <source>
        <dbReference type="Proteomes" id="UP000285324"/>
    </source>
</evidence>
<dbReference type="InterPro" id="IPR036412">
    <property type="entry name" value="HAD-like_sf"/>
</dbReference>
<dbReference type="SUPFAM" id="SSF56784">
    <property type="entry name" value="HAD-like"/>
    <property type="match status" value="1"/>
</dbReference>
<gene>
    <name evidence="1" type="ORF">DY367_21290</name>
</gene>
<dbReference type="RefSeq" id="WP_118933529.1">
    <property type="nucleotide sequence ID" value="NZ_CP061008.1"/>
</dbReference>